<dbReference type="PROSITE" id="PS50106">
    <property type="entry name" value="PDZ"/>
    <property type="match status" value="1"/>
</dbReference>
<dbReference type="EC" id="3.4.21.107" evidence="4"/>
<dbReference type="InterPro" id="IPR011782">
    <property type="entry name" value="Pept_S1C_Do"/>
</dbReference>
<dbReference type="RefSeq" id="WP_045585066.1">
    <property type="nucleotide sequence ID" value="NZ_CP012406.1"/>
</dbReference>
<feature type="active site" description="Charge relay system" evidence="14">
    <location>
        <position position="294"/>
    </location>
</feature>
<comment type="catalytic activity">
    <reaction evidence="1">
        <text>Acts on substrates that are at least partially unfolded. The cleavage site P1 residue is normally between a pair of hydrophobic residues, such as Val-|-Val.</text>
        <dbReference type="EC" id="3.4.21.107"/>
    </reaction>
</comment>
<feature type="compositionally biased region" description="Polar residues" evidence="16">
    <location>
        <begin position="446"/>
        <end position="457"/>
    </location>
</feature>
<dbReference type="PANTHER" id="PTHR22939:SF130">
    <property type="entry name" value="PERIPLASMIC SERINE ENDOPROTEASE DEGP-LIKE-RELATED"/>
    <property type="match status" value="1"/>
</dbReference>
<keyword evidence="11" id="KW-0720">Serine protease</keyword>
<evidence type="ECO:0000256" key="14">
    <source>
        <dbReference type="PIRSR" id="PIRSR611782-1"/>
    </source>
</evidence>
<evidence type="ECO:0000256" key="4">
    <source>
        <dbReference type="ARBA" id="ARBA00013035"/>
    </source>
</evidence>
<feature type="binding site" evidence="15">
    <location>
        <begin position="292"/>
        <end position="294"/>
    </location>
    <ligand>
        <name>substrate</name>
    </ligand>
</feature>
<evidence type="ECO:0000259" key="17">
    <source>
        <dbReference type="PROSITE" id="PS50106"/>
    </source>
</evidence>
<feature type="domain" description="PDZ" evidence="17">
    <location>
        <begin position="350"/>
        <end position="430"/>
    </location>
</feature>
<evidence type="ECO:0000256" key="1">
    <source>
        <dbReference type="ARBA" id="ARBA00001772"/>
    </source>
</evidence>
<evidence type="ECO:0000256" key="6">
    <source>
        <dbReference type="ARBA" id="ARBA00022670"/>
    </source>
</evidence>
<dbReference type="Proteomes" id="UP000069935">
    <property type="component" value="Chromosome 6"/>
</dbReference>
<proteinExistence type="inferred from homology"/>
<dbReference type="SUPFAM" id="SSF50156">
    <property type="entry name" value="PDZ domain-like"/>
    <property type="match status" value="2"/>
</dbReference>
<feature type="compositionally biased region" description="Low complexity" evidence="16">
    <location>
        <begin position="60"/>
        <end position="83"/>
    </location>
</feature>
<dbReference type="GO" id="GO:0004252">
    <property type="term" value="F:serine-type endopeptidase activity"/>
    <property type="evidence" value="ECO:0007669"/>
    <property type="project" value="InterPro"/>
</dbReference>
<evidence type="ECO:0000256" key="15">
    <source>
        <dbReference type="PIRSR" id="PIRSR611782-2"/>
    </source>
</evidence>
<feature type="region of interest" description="Disordered" evidence="16">
    <location>
        <begin position="446"/>
        <end position="470"/>
    </location>
</feature>
<keyword evidence="19" id="KW-1185">Reference proteome</keyword>
<comment type="subcellular location">
    <subcellularLocation>
        <location evidence="2">Periplasm</location>
    </subcellularLocation>
</comment>
<dbReference type="KEGG" id="ati:AL072_29620"/>
<dbReference type="Pfam" id="PF13180">
    <property type="entry name" value="PDZ_2"/>
    <property type="match status" value="2"/>
</dbReference>
<evidence type="ECO:0000256" key="7">
    <source>
        <dbReference type="ARBA" id="ARBA00022729"/>
    </source>
</evidence>
<evidence type="ECO:0000313" key="18">
    <source>
        <dbReference type="EMBL" id="ALG75116.1"/>
    </source>
</evidence>
<feature type="active site" description="Charge relay system" evidence="14">
    <location>
        <position position="190"/>
    </location>
</feature>
<evidence type="ECO:0000256" key="16">
    <source>
        <dbReference type="SAM" id="MobiDB-lite"/>
    </source>
</evidence>
<keyword evidence="8" id="KW-0677">Repeat</keyword>
<dbReference type="SMART" id="SM00228">
    <property type="entry name" value="PDZ"/>
    <property type="match status" value="2"/>
</dbReference>
<dbReference type="InterPro" id="IPR001940">
    <property type="entry name" value="Peptidase_S1C"/>
</dbReference>
<keyword evidence="7" id="KW-0732">Signal</keyword>
<evidence type="ECO:0000256" key="3">
    <source>
        <dbReference type="ARBA" id="ARBA00010541"/>
    </source>
</evidence>
<feature type="region of interest" description="Disordered" evidence="16">
    <location>
        <begin position="98"/>
        <end position="127"/>
    </location>
</feature>
<evidence type="ECO:0000256" key="13">
    <source>
        <dbReference type="ARBA" id="ARBA00032850"/>
    </source>
</evidence>
<dbReference type="InterPro" id="IPR001478">
    <property type="entry name" value="PDZ"/>
</dbReference>
<evidence type="ECO:0000256" key="10">
    <source>
        <dbReference type="ARBA" id="ARBA00022801"/>
    </source>
</evidence>
<evidence type="ECO:0000313" key="19">
    <source>
        <dbReference type="Proteomes" id="UP000069935"/>
    </source>
</evidence>
<dbReference type="Gene3D" id="2.30.42.10">
    <property type="match status" value="2"/>
</dbReference>
<dbReference type="InterPro" id="IPR036034">
    <property type="entry name" value="PDZ_sf"/>
</dbReference>
<feature type="active site" description="Charge relay system" evidence="14">
    <location>
        <position position="220"/>
    </location>
</feature>
<dbReference type="Gene3D" id="2.40.10.120">
    <property type="match status" value="1"/>
</dbReference>
<dbReference type="NCBIfam" id="TIGR02037">
    <property type="entry name" value="degP_htrA_DO"/>
    <property type="match status" value="1"/>
</dbReference>
<evidence type="ECO:0000256" key="5">
    <source>
        <dbReference type="ARBA" id="ARBA00013958"/>
    </source>
</evidence>
<dbReference type="GO" id="GO:0042597">
    <property type="term" value="C:periplasmic space"/>
    <property type="evidence" value="ECO:0007669"/>
    <property type="project" value="UniProtKB-SubCell"/>
</dbReference>
<feature type="binding site" evidence="15">
    <location>
        <position position="190"/>
    </location>
    <ligand>
        <name>substrate</name>
    </ligand>
</feature>
<dbReference type="SUPFAM" id="SSF50494">
    <property type="entry name" value="Trypsin-like serine proteases"/>
    <property type="match status" value="1"/>
</dbReference>
<evidence type="ECO:0000256" key="12">
    <source>
        <dbReference type="ARBA" id="ARBA00023016"/>
    </source>
</evidence>
<dbReference type="PANTHER" id="PTHR22939">
    <property type="entry name" value="SERINE PROTEASE FAMILY S1C HTRA-RELATED"/>
    <property type="match status" value="1"/>
</dbReference>
<protein>
    <recommendedName>
        <fullName evidence="5">Probable periplasmic serine endoprotease DegP-like</fullName>
        <ecNumber evidence="4">3.4.21.107</ecNumber>
    </recommendedName>
    <alternativeName>
        <fullName evidence="13">Protease Do</fullName>
    </alternativeName>
</protein>
<dbReference type="Pfam" id="PF13365">
    <property type="entry name" value="Trypsin_2"/>
    <property type="match status" value="1"/>
</dbReference>
<sequence>MPHAPAPRSFPTSRPVFGGLPAVIRGLPAAALCALLSGAVLLPVLPSGPAAAQDAAAPGMAANPAANPANAPPNASRSYSPPSFRDLARTQVDTVVNISSTQAPQGATPGGGGRLPEGMDVPPGSPLEEFFREFRNRQRGGTQNDAPGGAPGGDGSAGPGEPGRPGGLPSMALGSGFIIDSAGLIVTNNHVVADAAEISVTLHDGTRLPARLVGSDTPTDLALLKVESDKPLSAARWGDSESVEVGDWVVAIGNPFGLGGSVTAGILSARARDIQQGPYDEYLQTDAAINRGNSGGPLYDAGGAVIGINTAIYSPTGGSVGIGFAIPSSLAKPIIDQLKDGGKVRRGWLGVQVQRVTPDIAESLGIDGAGGGALVTSVSPDSPAAAAGLRQGDVITGFAGKPLEQMRELPRMVASTEIGRDVPLTLFRAGKPQTVQVTVGELRNEPQQLALSGSTGAPRTAEPEESRSALGLKLAPLTPGLRETFSIDEGIDGLVVTEVDRDSAASERGLDLGDVIVEAGQEPVATPADLDIRIARAKEQGRKTLLMLVSRGGDLRYVPLPLDGRKDDRKG</sequence>
<dbReference type="PRINTS" id="PR00834">
    <property type="entry name" value="PROTEASES2C"/>
</dbReference>
<dbReference type="EMBL" id="CP012406">
    <property type="protein sequence ID" value="ALG75116.1"/>
    <property type="molecule type" value="Genomic_DNA"/>
</dbReference>
<organism evidence="18 19">
    <name type="scientific">Azospirillum thiophilum</name>
    <dbReference type="NCBI Taxonomy" id="528244"/>
    <lineage>
        <taxon>Bacteria</taxon>
        <taxon>Pseudomonadati</taxon>
        <taxon>Pseudomonadota</taxon>
        <taxon>Alphaproteobacteria</taxon>
        <taxon>Rhodospirillales</taxon>
        <taxon>Azospirillaceae</taxon>
        <taxon>Azospirillum</taxon>
    </lineage>
</organism>
<evidence type="ECO:0000256" key="2">
    <source>
        <dbReference type="ARBA" id="ARBA00004418"/>
    </source>
</evidence>
<dbReference type="InterPro" id="IPR009003">
    <property type="entry name" value="Peptidase_S1_PA"/>
</dbReference>
<keyword evidence="10" id="KW-0378">Hydrolase</keyword>
<feature type="region of interest" description="Disordered" evidence="16">
    <location>
        <begin position="139"/>
        <end position="169"/>
    </location>
</feature>
<accession>A0AAC9EYL5</accession>
<reference evidence="19" key="1">
    <citation type="submission" date="2015-08" db="EMBL/GenBank/DDBJ databases">
        <title>Complete Genome Sequence of Azospirillum thiophilum BV-S.</title>
        <authorList>
            <person name="Fomenkov A."/>
            <person name="Vincze T."/>
            <person name="Grabovich M."/>
            <person name="Dubinina G."/>
            <person name="Orlova M."/>
            <person name="Belousova E."/>
            <person name="Roberts R.J."/>
        </authorList>
    </citation>
    <scope>NUCLEOTIDE SEQUENCE [LARGE SCALE GENOMIC DNA]</scope>
    <source>
        <strain evidence="19">BV-S</strain>
    </source>
</reference>
<keyword evidence="9" id="KW-0574">Periplasm</keyword>
<feature type="region of interest" description="Disordered" evidence="16">
    <location>
        <begin position="60"/>
        <end position="84"/>
    </location>
</feature>
<comment type="similarity">
    <text evidence="3">Belongs to the peptidase S1C family.</text>
</comment>
<feature type="binding site" evidence="15">
    <location>
        <position position="220"/>
    </location>
    <ligand>
        <name>substrate</name>
    </ligand>
</feature>
<keyword evidence="6 18" id="KW-0645">Protease</keyword>
<evidence type="ECO:0000256" key="8">
    <source>
        <dbReference type="ARBA" id="ARBA00022737"/>
    </source>
</evidence>
<reference evidence="18 19" key="2">
    <citation type="journal article" date="2016" name="Genome Announc.">
        <title>Complete Genome Sequence of a Strain of Azospirillum thiophilum Isolated from a Sulfide Spring.</title>
        <authorList>
            <person name="Fomenkov A."/>
            <person name="Vincze T."/>
            <person name="Grabovich M."/>
            <person name="Anton B.P."/>
            <person name="Dubinina G."/>
            <person name="Orlova M."/>
            <person name="Belousova E."/>
            <person name="Roberts R.J."/>
        </authorList>
    </citation>
    <scope>NUCLEOTIDE SEQUENCE [LARGE SCALE GENOMIC DNA]</scope>
    <source>
        <strain evidence="18 19">BV-S</strain>
    </source>
</reference>
<name>A0AAC9EYL5_9PROT</name>
<feature type="compositionally biased region" description="Gly residues" evidence="16">
    <location>
        <begin position="149"/>
        <end position="166"/>
    </location>
</feature>
<dbReference type="AlphaFoldDB" id="A0AAC9EYL5"/>
<evidence type="ECO:0000256" key="9">
    <source>
        <dbReference type="ARBA" id="ARBA00022764"/>
    </source>
</evidence>
<dbReference type="GO" id="GO:0006508">
    <property type="term" value="P:proteolysis"/>
    <property type="evidence" value="ECO:0007669"/>
    <property type="project" value="UniProtKB-KW"/>
</dbReference>
<dbReference type="CDD" id="cd10839">
    <property type="entry name" value="cpPDZ1_DegP-like"/>
    <property type="match status" value="1"/>
</dbReference>
<evidence type="ECO:0000256" key="11">
    <source>
        <dbReference type="ARBA" id="ARBA00022825"/>
    </source>
</evidence>
<gene>
    <name evidence="18" type="ORF">AL072_29620</name>
</gene>
<keyword evidence="12" id="KW-0346">Stress response</keyword>